<reference evidence="1 2" key="1">
    <citation type="submission" date="2018-05" db="EMBL/GenBank/DDBJ databases">
        <title>Freshwater and sediment microbial communities from various areas in North America, analyzing microbe dynamics in response to fracking.</title>
        <authorList>
            <person name="Lamendella R."/>
        </authorList>
    </citation>
    <scope>NUCLEOTIDE SEQUENCE [LARGE SCALE GENOMIC DNA]</scope>
    <source>
        <strain evidence="1 2">DB-3</strain>
    </source>
</reference>
<evidence type="ECO:0000313" key="2">
    <source>
        <dbReference type="Proteomes" id="UP000247078"/>
    </source>
</evidence>
<sequence>MDRKESILHFYTHQVKPARAKLMDDLQYTLHTRYTELTAEFLSHFRLMVQEVSDAQKRGAKRPIAYIQYSMLRTELLGGAMNVLVEAYDALWLLDRTPIRSFYSSHWAYECLERMLNGLREELPHYQGTVTAVELDRIMLQEAALVNRYLVHFIRHSCRALEDFEWNSLMDLEQIFEVRVGEYLDASECVFRLDRRNRSIEEIGEALEESDGLEVMYAHFQGLDMSEMECSDLDFRYSRFDRIDLHSTDFQRCILIGTRWRNCSLENTDFTGSILYGADFSGCSLERAVFREIIGEVGHPEGLAQGPGYDALNFENSNLSGADFRGAHLRGAIFRGANLTDTLWEGADVEGAIFDDAERRRGLSDTFV</sequence>
<protein>
    <submittedName>
        <fullName evidence="1">Pentapeptide repeat protein</fullName>
    </submittedName>
</protein>
<dbReference type="RefSeq" id="WP_109998810.1">
    <property type="nucleotide sequence ID" value="NZ_QGTZ01000003.1"/>
</dbReference>
<dbReference type="Gene3D" id="2.160.20.80">
    <property type="entry name" value="E3 ubiquitin-protein ligase SopA"/>
    <property type="match status" value="1"/>
</dbReference>
<accession>A0A855XY41</accession>
<dbReference type="Pfam" id="PF13599">
    <property type="entry name" value="Pentapeptide_4"/>
    <property type="match status" value="1"/>
</dbReference>
<evidence type="ECO:0000313" key="1">
    <source>
        <dbReference type="EMBL" id="PWW43223.1"/>
    </source>
</evidence>
<dbReference type="PANTHER" id="PTHR14136">
    <property type="entry name" value="BTB_POZ DOMAIN-CONTAINING PROTEIN KCTD9"/>
    <property type="match status" value="1"/>
</dbReference>
<dbReference type="AlphaFoldDB" id="A0A855XY41"/>
<dbReference type="InterPro" id="IPR051082">
    <property type="entry name" value="Pentapeptide-BTB/POZ_domain"/>
</dbReference>
<organism evidence="1 2">
    <name type="scientific">Paenibacillus pabuli</name>
    <dbReference type="NCBI Taxonomy" id="1472"/>
    <lineage>
        <taxon>Bacteria</taxon>
        <taxon>Bacillati</taxon>
        <taxon>Bacillota</taxon>
        <taxon>Bacilli</taxon>
        <taxon>Bacillales</taxon>
        <taxon>Paenibacillaceae</taxon>
        <taxon>Paenibacillus</taxon>
    </lineage>
</organism>
<dbReference type="Pfam" id="PF00805">
    <property type="entry name" value="Pentapeptide"/>
    <property type="match status" value="1"/>
</dbReference>
<dbReference type="SUPFAM" id="SSF141571">
    <property type="entry name" value="Pentapeptide repeat-like"/>
    <property type="match status" value="1"/>
</dbReference>
<dbReference type="InterPro" id="IPR001646">
    <property type="entry name" value="5peptide_repeat"/>
</dbReference>
<dbReference type="PANTHER" id="PTHR14136:SF17">
    <property type="entry name" value="BTB_POZ DOMAIN-CONTAINING PROTEIN KCTD9"/>
    <property type="match status" value="1"/>
</dbReference>
<name>A0A855XY41_9BACL</name>
<dbReference type="Proteomes" id="UP000247078">
    <property type="component" value="Unassembled WGS sequence"/>
</dbReference>
<comment type="caution">
    <text evidence="1">The sequence shown here is derived from an EMBL/GenBank/DDBJ whole genome shotgun (WGS) entry which is preliminary data.</text>
</comment>
<gene>
    <name evidence="1" type="ORF">DET56_103271</name>
</gene>
<proteinExistence type="predicted"/>
<dbReference type="EMBL" id="QGTZ01000003">
    <property type="protein sequence ID" value="PWW43223.1"/>
    <property type="molecule type" value="Genomic_DNA"/>
</dbReference>